<feature type="transmembrane region" description="Helical" evidence="1">
    <location>
        <begin position="227"/>
        <end position="243"/>
    </location>
</feature>
<proteinExistence type="predicted"/>
<name>A0A9P8FJG7_AURME</name>
<dbReference type="AlphaFoldDB" id="A0A9P8FJG7"/>
<dbReference type="PANTHER" id="PTHR37490">
    <property type="entry name" value="EXPRESSED PROTEIN"/>
    <property type="match status" value="1"/>
</dbReference>
<dbReference type="Proteomes" id="UP000729357">
    <property type="component" value="Unassembled WGS sequence"/>
</dbReference>
<evidence type="ECO:0000313" key="2">
    <source>
        <dbReference type="EMBL" id="KAG9975665.1"/>
    </source>
</evidence>
<keyword evidence="1" id="KW-0812">Transmembrane</keyword>
<gene>
    <name evidence="2" type="ORF">KCU98_g11211</name>
</gene>
<feature type="non-terminal residue" evidence="2">
    <location>
        <position position="710"/>
    </location>
</feature>
<accession>A0A9P8FJG7</accession>
<reference evidence="2" key="1">
    <citation type="journal article" date="2021" name="J Fungi (Basel)">
        <title>Virulence traits and population genomics of the black yeast Aureobasidium melanogenum.</title>
        <authorList>
            <person name="Cernosa A."/>
            <person name="Sun X."/>
            <person name="Gostincar C."/>
            <person name="Fang C."/>
            <person name="Gunde-Cimerman N."/>
            <person name="Song Z."/>
        </authorList>
    </citation>
    <scope>NUCLEOTIDE SEQUENCE</scope>
    <source>
        <strain evidence="2">EXF-9298</strain>
    </source>
</reference>
<keyword evidence="1" id="KW-1133">Transmembrane helix</keyword>
<protein>
    <submittedName>
        <fullName evidence="2">Uncharacterized protein</fullName>
    </submittedName>
</protein>
<dbReference type="InterPro" id="IPR021838">
    <property type="entry name" value="DUF3431"/>
</dbReference>
<comment type="caution">
    <text evidence="2">The sequence shown here is derived from an EMBL/GenBank/DDBJ whole genome shotgun (WGS) entry which is preliminary data.</text>
</comment>
<keyword evidence="1" id="KW-0472">Membrane</keyword>
<organism evidence="2 3">
    <name type="scientific">Aureobasidium melanogenum</name>
    <name type="common">Aureobasidium pullulans var. melanogenum</name>
    <dbReference type="NCBI Taxonomy" id="46634"/>
    <lineage>
        <taxon>Eukaryota</taxon>
        <taxon>Fungi</taxon>
        <taxon>Dikarya</taxon>
        <taxon>Ascomycota</taxon>
        <taxon>Pezizomycotina</taxon>
        <taxon>Dothideomycetes</taxon>
        <taxon>Dothideomycetidae</taxon>
        <taxon>Dothideales</taxon>
        <taxon>Saccotheciaceae</taxon>
        <taxon>Aureobasidium</taxon>
    </lineage>
</organism>
<feature type="transmembrane region" description="Helical" evidence="1">
    <location>
        <begin position="155"/>
        <end position="175"/>
    </location>
</feature>
<dbReference type="PANTHER" id="PTHR37490:SF1">
    <property type="entry name" value="GLYCOSYLTRANSFERASE 2-LIKE DOMAIN-CONTAINING PROTEIN"/>
    <property type="match status" value="1"/>
</dbReference>
<sequence>MLSQRTFYRSAFENHVQQVPWLSNLDHRTLRIISSAVGILTTKAIFVHGFHHPLRLLLLHLLATLLWEIILWLSSRRVDRTYDAKDYTLYELARTANIFSRTGAKLCLRFACGVGALLCEYVAIYRFRSLPALSMLLLPEWSQVVHLVRHKDCSVLRKVAACLGCMVGVSMILIFEYQLSEAGLKSTGTGIFLGLAAQLLRQQPSILKDLEGTRSCIPVDPIRDRTILLPLAIFVTMAAVYKREYLIYTPPLSKILLIVLAANTLAAVVLFQYNGSYFTKTEPFATFNGVEEDFDDNEMDPILETVALQTVIALGSFMIDSSTVSIQQYIGFWIALLTLLWVGRHFRSRGMGGSAYTSFGTSMHDNTEERLPGYETLDMTERRRDTEWSSSLQAMFLAVCVFLSVSLILSCHASHRSSSRWVPRHNRLDFSSNTTRSLDFVVSRFDESATQIAQQINSLYKLPNIGSLASRLVVYSTGDDNTDKFTKDLQQLLHPGISLKVSQRPNVGREAAAYLNHILFNYHSLSDHTLFLQAEMHSPNLVYPRLENYFVPQTGFLSLSDTHYHLNTCIHQPWDHSTWSEDPEVLNVIYKQANITGCKDYALTYRGQFIVSQSHVLSRNKLLYSQLLHNLVDDDAVTHSEEYLKQPWLPSKEDSLNAPLFGYTMERIWGLVFGCEGKMDKCPSLVSGAVRHGLGLGIKGDVGDCQCLDL</sequence>
<feature type="transmembrane region" description="Helical" evidence="1">
    <location>
        <begin position="32"/>
        <end position="50"/>
    </location>
</feature>
<feature type="transmembrane region" description="Helical" evidence="1">
    <location>
        <begin position="326"/>
        <end position="343"/>
    </location>
</feature>
<feature type="transmembrane region" description="Helical" evidence="1">
    <location>
        <begin position="56"/>
        <end position="73"/>
    </location>
</feature>
<feature type="transmembrane region" description="Helical" evidence="1">
    <location>
        <begin position="255"/>
        <end position="273"/>
    </location>
</feature>
<dbReference type="EMBL" id="JAHFXS010001764">
    <property type="protein sequence ID" value="KAG9975665.1"/>
    <property type="molecule type" value="Genomic_DNA"/>
</dbReference>
<evidence type="ECO:0000256" key="1">
    <source>
        <dbReference type="SAM" id="Phobius"/>
    </source>
</evidence>
<evidence type="ECO:0000313" key="3">
    <source>
        <dbReference type="Proteomes" id="UP000729357"/>
    </source>
</evidence>
<feature type="transmembrane region" description="Helical" evidence="1">
    <location>
        <begin position="392"/>
        <end position="410"/>
    </location>
</feature>
<keyword evidence="3" id="KW-1185">Reference proteome</keyword>
<dbReference type="Pfam" id="PF11913">
    <property type="entry name" value="DUF3431"/>
    <property type="match status" value="1"/>
</dbReference>
<reference evidence="2" key="2">
    <citation type="submission" date="2021-08" db="EMBL/GenBank/DDBJ databases">
        <authorList>
            <person name="Gostincar C."/>
            <person name="Sun X."/>
            <person name="Song Z."/>
            <person name="Gunde-Cimerman N."/>
        </authorList>
    </citation>
    <scope>NUCLEOTIDE SEQUENCE</scope>
    <source>
        <strain evidence="2">EXF-9298</strain>
    </source>
</reference>